<dbReference type="RefSeq" id="WP_171225989.1">
    <property type="nucleotide sequence ID" value="NZ_CP053085.1"/>
</dbReference>
<gene>
    <name evidence="2" type="ORF">HKW67_14095</name>
</gene>
<evidence type="ECO:0000313" key="2">
    <source>
        <dbReference type="EMBL" id="QJR36557.1"/>
    </source>
</evidence>
<dbReference type="Gene3D" id="3.90.1300.10">
    <property type="entry name" value="Amidase signature (AS) domain"/>
    <property type="match status" value="1"/>
</dbReference>
<reference evidence="2 3" key="1">
    <citation type="submission" date="2020-05" db="EMBL/GenBank/DDBJ databases">
        <title>Complete genome sequence of Gemmatimonas greenlandica TET16.</title>
        <authorList>
            <person name="Zeng Y."/>
        </authorList>
    </citation>
    <scope>NUCLEOTIDE SEQUENCE [LARGE SCALE GENOMIC DNA]</scope>
    <source>
        <strain evidence="2 3">TET16</strain>
    </source>
</reference>
<dbReference type="GO" id="GO:0004040">
    <property type="term" value="F:amidase activity"/>
    <property type="evidence" value="ECO:0007669"/>
    <property type="project" value="UniProtKB-EC"/>
</dbReference>
<proteinExistence type="predicted"/>
<sequence>MRAVPVVIGIITTLAVTPCALVSQRKPASAPISVVETSLADLRTALEQKRITSREIVLQYLSRIATYEDKLNAVITVNPQALAIADSLDRERAAGRIRGPLHGIPIALKDNIQTTEMATSGGALAFADLMPNYDATVTRNLKAAGAIIIAKTQLTELANWTATGMPGNYTGLTGYGMNPWDPRRDPRDATFDGRPVMNTGGSSSGVGTNVSFWAGNVGTETSGSILSPAQQNFLVGIKPTVGRVSRYGVIPITADQDTPGPMTRTVRDAAIMLGALEGTMPDANDAATKVCTPPPRNDYTAFLGADKLKGARIGIPRAFFYEPTVPPAGGSSTPRGGLNAAQKTAMDEVIAVLKAQGAVIVDPADIPSVVEPVPANNFLNWNPCSGLEQAKGRDADCSIAFKYGMKRDFNAWLALLGDRAPVKSLLGLRQWNIAHQRAGAIKYGQALLDISDEMDVQADRVRYEADRRKDILLSATNGIDAAMKAHQLDALLFPGASSANIGARPGYPTITVPYALLPVAQGQGAQAFPDGFSPRPAPFGVSFTASACGEPTLVGLAYAFEQATNKRVRPPLFP</sequence>
<dbReference type="EMBL" id="CP053085">
    <property type="protein sequence ID" value="QJR36557.1"/>
    <property type="molecule type" value="Genomic_DNA"/>
</dbReference>
<evidence type="ECO:0000259" key="1">
    <source>
        <dbReference type="Pfam" id="PF01425"/>
    </source>
</evidence>
<dbReference type="KEGG" id="ggr:HKW67_14095"/>
<dbReference type="SUPFAM" id="SSF75304">
    <property type="entry name" value="Amidase signature (AS) enzymes"/>
    <property type="match status" value="1"/>
</dbReference>
<name>A0A6M4ISN5_9BACT</name>
<protein>
    <submittedName>
        <fullName evidence="2">Amidase</fullName>
        <ecNumber evidence="2">3.5.1.4</ecNumber>
    </submittedName>
</protein>
<dbReference type="PANTHER" id="PTHR42678:SF34">
    <property type="entry name" value="OS04G0183300 PROTEIN"/>
    <property type="match status" value="1"/>
</dbReference>
<dbReference type="EC" id="3.5.1.4" evidence="2"/>
<dbReference type="Pfam" id="PF01425">
    <property type="entry name" value="Amidase"/>
    <property type="match status" value="1"/>
</dbReference>
<dbReference type="AlphaFoldDB" id="A0A6M4ISN5"/>
<dbReference type="PANTHER" id="PTHR42678">
    <property type="entry name" value="AMIDASE"/>
    <property type="match status" value="1"/>
</dbReference>
<dbReference type="Proteomes" id="UP000500938">
    <property type="component" value="Chromosome"/>
</dbReference>
<dbReference type="InterPro" id="IPR023631">
    <property type="entry name" value="Amidase_dom"/>
</dbReference>
<dbReference type="InterPro" id="IPR036928">
    <property type="entry name" value="AS_sf"/>
</dbReference>
<keyword evidence="2" id="KW-0378">Hydrolase</keyword>
<organism evidence="2 3">
    <name type="scientific">Gemmatimonas groenlandica</name>
    <dbReference type="NCBI Taxonomy" id="2732249"/>
    <lineage>
        <taxon>Bacteria</taxon>
        <taxon>Pseudomonadati</taxon>
        <taxon>Gemmatimonadota</taxon>
        <taxon>Gemmatimonadia</taxon>
        <taxon>Gemmatimonadales</taxon>
        <taxon>Gemmatimonadaceae</taxon>
        <taxon>Gemmatimonas</taxon>
    </lineage>
</organism>
<feature type="domain" description="Amidase" evidence="1">
    <location>
        <begin position="55"/>
        <end position="553"/>
    </location>
</feature>
<evidence type="ECO:0000313" key="3">
    <source>
        <dbReference type="Proteomes" id="UP000500938"/>
    </source>
</evidence>
<keyword evidence="3" id="KW-1185">Reference proteome</keyword>
<accession>A0A6M4ISN5</accession>